<dbReference type="EMBL" id="JYDP01000187">
    <property type="protein sequence ID" value="KRZ03631.1"/>
    <property type="molecule type" value="Genomic_DNA"/>
</dbReference>
<feature type="chain" id="PRO_5006878714" evidence="2">
    <location>
        <begin position="20"/>
        <end position="534"/>
    </location>
</feature>
<feature type="transmembrane region" description="Helical" evidence="1">
    <location>
        <begin position="465"/>
        <end position="498"/>
    </location>
</feature>
<dbReference type="OrthoDB" id="5918801at2759"/>
<feature type="signal peptide" evidence="2">
    <location>
        <begin position="1"/>
        <end position="19"/>
    </location>
</feature>
<evidence type="ECO:0000313" key="4">
    <source>
        <dbReference type="Proteomes" id="UP000055024"/>
    </source>
</evidence>
<reference evidence="3 4" key="1">
    <citation type="submission" date="2015-01" db="EMBL/GenBank/DDBJ databases">
        <title>Evolution of Trichinella species and genotypes.</title>
        <authorList>
            <person name="Korhonen P.K."/>
            <person name="Edoardo P."/>
            <person name="Giuseppe L.R."/>
            <person name="Gasser R.B."/>
        </authorList>
    </citation>
    <scope>NUCLEOTIDE SEQUENCE [LARGE SCALE GENOMIC DNA]</scope>
    <source>
        <strain evidence="3">ISS1029</strain>
    </source>
</reference>
<keyword evidence="1" id="KW-0812">Transmembrane</keyword>
<dbReference type="Gene3D" id="3.90.79.10">
    <property type="entry name" value="Nucleoside Triphosphate Pyrophosphohydrolase"/>
    <property type="match status" value="1"/>
</dbReference>
<gene>
    <name evidence="3" type="primary">NUDT9</name>
    <name evidence="3" type="ORF">T11_9065</name>
</gene>
<dbReference type="SUPFAM" id="SSF55811">
    <property type="entry name" value="Nudix"/>
    <property type="match status" value="1"/>
</dbReference>
<proteinExistence type="predicted"/>
<dbReference type="Proteomes" id="UP000055024">
    <property type="component" value="Unassembled WGS sequence"/>
</dbReference>
<keyword evidence="4" id="KW-1185">Reference proteome</keyword>
<comment type="caution">
    <text evidence="3">The sequence shown here is derived from an EMBL/GenBank/DDBJ whole genome shotgun (WGS) entry which is preliminary data.</text>
</comment>
<dbReference type="STRING" id="268475.A0A0V1GZZ7"/>
<evidence type="ECO:0000256" key="2">
    <source>
        <dbReference type="SAM" id="SignalP"/>
    </source>
</evidence>
<dbReference type="AlphaFoldDB" id="A0A0V1GZZ7"/>
<evidence type="ECO:0000313" key="3">
    <source>
        <dbReference type="EMBL" id="KRZ03631.1"/>
    </source>
</evidence>
<organism evidence="3 4">
    <name type="scientific">Trichinella zimbabwensis</name>
    <dbReference type="NCBI Taxonomy" id="268475"/>
    <lineage>
        <taxon>Eukaryota</taxon>
        <taxon>Metazoa</taxon>
        <taxon>Ecdysozoa</taxon>
        <taxon>Nematoda</taxon>
        <taxon>Enoplea</taxon>
        <taxon>Dorylaimia</taxon>
        <taxon>Trichinellida</taxon>
        <taxon>Trichinellidae</taxon>
        <taxon>Trichinella</taxon>
    </lineage>
</organism>
<dbReference type="GO" id="GO:0047631">
    <property type="term" value="F:ADP-ribose diphosphatase activity"/>
    <property type="evidence" value="ECO:0007669"/>
    <property type="project" value="InterPro"/>
</dbReference>
<keyword evidence="1" id="KW-0472">Membrane</keyword>
<dbReference type="InterPro" id="IPR015797">
    <property type="entry name" value="NUDIX_hydrolase-like_dom_sf"/>
</dbReference>
<protein>
    <submittedName>
        <fullName evidence="3">ADP-ribose pyrophosphatase, mitochondrial</fullName>
    </submittedName>
</protein>
<dbReference type="PANTHER" id="PTHR13030">
    <property type="entry name" value="NUDIX HYDROLASE"/>
    <property type="match status" value="1"/>
</dbReference>
<dbReference type="PANTHER" id="PTHR13030:SF8">
    <property type="entry name" value="ADP-RIBOSE PYROPHOSPHATASE, MITOCHONDRIAL"/>
    <property type="match status" value="1"/>
</dbReference>
<keyword evidence="2" id="KW-0732">Signal</keyword>
<dbReference type="InterPro" id="IPR039989">
    <property type="entry name" value="NUDT9"/>
</dbReference>
<keyword evidence="1" id="KW-1133">Transmembrane helix</keyword>
<sequence>MNTTLLILTLSVATLSALAEELETLDVSEIQYESTLLNQTVQSPVCASAKSNLGTIGKILLTEPKIERTEDLDPVDALVVMKQLTSYVNQHMQGRSHYRMTKVIKAEKCNAAESDIHVLEIEIRKTTCKRKDISPAESDEKCQIRTDVEVVDCIWTGRLKGTTVVENQGLICGDGRYNFFMEEESLCPLLKYDNTDMRRVLISETHLKWDKTLFAYAPLDFSAEFADDFPHDSFVPSAKNSFAKFNKMDKTVDRRSIGIPYTIKDGRPLCPDGRTGFQGRGKHPRWGPNFVLAVIVDRGEGESVDILSTSTAEAPFSIPTFYVDNYTKAGIEAKLEEIIVASKPKEAHSEEEIRALVKAAMQDALLIKQGFTPDARNTDNAWAETIALQISDPERQHLGKLHFTSKQHDTVEWRVLDEQAKSDLKKYLEDAMEESNFNEMLKINDKKKAYKKLLTYLTYKVSTFYFASGLALVGALVFGTCAAPAVALLSVHIAVAILAGQRLGTMRNGILFRVKKIRIHPTMPGKEDGQHCKL</sequence>
<accession>A0A0V1GZZ7</accession>
<name>A0A0V1GZZ7_9BILA</name>
<dbReference type="Pfam" id="PF25969">
    <property type="entry name" value="NUDT9_N"/>
    <property type="match status" value="1"/>
</dbReference>
<evidence type="ECO:0000256" key="1">
    <source>
        <dbReference type="SAM" id="Phobius"/>
    </source>
</evidence>